<comment type="caution">
    <text evidence="2">The sequence shown here is derived from an EMBL/GenBank/DDBJ whole genome shotgun (WGS) entry which is preliminary data.</text>
</comment>
<dbReference type="InterPro" id="IPR028988">
    <property type="entry name" value="CEL-III_C_sf"/>
</dbReference>
<dbReference type="RefSeq" id="WP_020630553.1">
    <property type="nucleotide sequence ID" value="NZ_KB913032.1"/>
</dbReference>
<organism evidence="2 3">
    <name type="scientific">Amycolatopsis alba DSM 44262</name>
    <dbReference type="NCBI Taxonomy" id="1125972"/>
    <lineage>
        <taxon>Bacteria</taxon>
        <taxon>Bacillati</taxon>
        <taxon>Actinomycetota</taxon>
        <taxon>Actinomycetes</taxon>
        <taxon>Pseudonocardiales</taxon>
        <taxon>Pseudonocardiaceae</taxon>
        <taxon>Amycolatopsis</taxon>
    </lineage>
</organism>
<dbReference type="SUPFAM" id="SSF111265">
    <property type="entry name" value="Hemolytic lectin CEL-III, C-terminal domain"/>
    <property type="match status" value="1"/>
</dbReference>
<sequence length="183" mass="19396">MIDNGRFAMRFRSMAASVLLGCAACVAPAALGAGAQALAIQPCPEVNDPPGYTISNGAKAWMKTNLRSDYLKGPGTITYNKTTTSSVNASITGTTSAEAGVIFAKASVSLAVTVGASYAKSDSWSYAATVPAGKTLRLQQYKEGRSFTVQKYRIVPPCKVKYLWKKKAVAPVTSPSYLWQLVS</sequence>
<name>A0A229RPA9_AMYAL</name>
<dbReference type="EMBL" id="NMQU01000062">
    <property type="protein sequence ID" value="OXM48508.1"/>
    <property type="molecule type" value="Genomic_DNA"/>
</dbReference>
<proteinExistence type="predicted"/>
<evidence type="ECO:0000256" key="1">
    <source>
        <dbReference type="SAM" id="SignalP"/>
    </source>
</evidence>
<keyword evidence="3" id="KW-1185">Reference proteome</keyword>
<reference evidence="2 3" key="1">
    <citation type="submission" date="2017-07" db="EMBL/GenBank/DDBJ databases">
        <title>Amycolatopsis alba DSM 44262 Genome sequencing and assembly.</title>
        <authorList>
            <person name="Kaur N."/>
            <person name="Mayilraj S."/>
        </authorList>
    </citation>
    <scope>NUCLEOTIDE SEQUENCE [LARGE SCALE GENOMIC DNA]</scope>
    <source>
        <strain evidence="2 3">DSM 44262</strain>
    </source>
</reference>
<gene>
    <name evidence="2" type="ORF">CFP75_21780</name>
</gene>
<evidence type="ECO:0000313" key="2">
    <source>
        <dbReference type="EMBL" id="OXM48508.1"/>
    </source>
</evidence>
<dbReference type="Proteomes" id="UP000215563">
    <property type="component" value="Unassembled WGS sequence"/>
</dbReference>
<feature type="signal peptide" evidence="1">
    <location>
        <begin position="1"/>
        <end position="29"/>
    </location>
</feature>
<keyword evidence="1" id="KW-0732">Signal</keyword>
<feature type="chain" id="PRO_5011312657" evidence="1">
    <location>
        <begin position="30"/>
        <end position="183"/>
    </location>
</feature>
<dbReference type="OrthoDB" id="3821212at2"/>
<protein>
    <submittedName>
        <fullName evidence="2">Uncharacterized protein</fullName>
    </submittedName>
</protein>
<dbReference type="AlphaFoldDB" id="A0A229RPA9"/>
<accession>A0A229RPA9</accession>
<evidence type="ECO:0000313" key="3">
    <source>
        <dbReference type="Proteomes" id="UP000215563"/>
    </source>
</evidence>